<evidence type="ECO:0000313" key="4">
    <source>
        <dbReference type="Proteomes" id="UP001151287"/>
    </source>
</evidence>
<dbReference type="PANTHER" id="PTHR47129:SF1">
    <property type="entry name" value="NMRA-LIKE DOMAIN-CONTAINING PROTEIN"/>
    <property type="match status" value="1"/>
</dbReference>
<feature type="region of interest" description="Disordered" evidence="1">
    <location>
        <begin position="1"/>
        <end position="44"/>
    </location>
</feature>
<feature type="compositionally biased region" description="Basic and acidic residues" evidence="1">
    <location>
        <begin position="31"/>
        <end position="40"/>
    </location>
</feature>
<dbReference type="PANTHER" id="PTHR47129">
    <property type="entry name" value="QUINONE OXIDOREDUCTASE 2"/>
    <property type="match status" value="1"/>
</dbReference>
<gene>
    <name evidence="3" type="ORF">LUZ63_020937</name>
</gene>
<reference evidence="3" key="1">
    <citation type="journal article" date="2022" name="Cell">
        <title>Repeat-based holocentromeres influence genome architecture and karyotype evolution.</title>
        <authorList>
            <person name="Hofstatter P.G."/>
            <person name="Thangavel G."/>
            <person name="Lux T."/>
            <person name="Neumann P."/>
            <person name="Vondrak T."/>
            <person name="Novak P."/>
            <person name="Zhang M."/>
            <person name="Costa L."/>
            <person name="Castellani M."/>
            <person name="Scott A."/>
            <person name="Toegelov H."/>
            <person name="Fuchs J."/>
            <person name="Mata-Sucre Y."/>
            <person name="Dias Y."/>
            <person name="Vanzela A.L.L."/>
            <person name="Huettel B."/>
            <person name="Almeida C.C.S."/>
            <person name="Simkova H."/>
            <person name="Souza G."/>
            <person name="Pedrosa-Harand A."/>
            <person name="Macas J."/>
            <person name="Mayer K.F.X."/>
            <person name="Houben A."/>
            <person name="Marques A."/>
        </authorList>
    </citation>
    <scope>NUCLEOTIDE SEQUENCE</scope>
    <source>
        <strain evidence="3">RhyBre1mFocal</strain>
    </source>
</reference>
<keyword evidence="4" id="KW-1185">Reference proteome</keyword>
<dbReference type="Pfam" id="PF13460">
    <property type="entry name" value="NAD_binding_10"/>
    <property type="match status" value="1"/>
</dbReference>
<evidence type="ECO:0000313" key="3">
    <source>
        <dbReference type="EMBL" id="KAJ1683792.1"/>
    </source>
</evidence>
<name>A0A9Q0C0F0_9POAL</name>
<proteinExistence type="predicted"/>
<dbReference type="SUPFAM" id="SSF51735">
    <property type="entry name" value="NAD(P)-binding Rossmann-fold domains"/>
    <property type="match status" value="1"/>
</dbReference>
<evidence type="ECO:0000256" key="1">
    <source>
        <dbReference type="SAM" id="MobiDB-lite"/>
    </source>
</evidence>
<accession>A0A9Q0C0F0</accession>
<sequence>MGPLDGDWDESGPRDRAGRGSERRRGRLHRGRDEVRDRRTTKACGHRVGDLVVDRGQLAVDLAPDRAVGAGRVPPEHGAAGPQSRPDVGERDRLGRLGQRPAAAGAGPGLDHARLSQRAEHLAQVDGAGLGAPSQRLRAEDLLGGAGEVGQGVHGHREAEVRRRGHHPMVTYRNVCGYSCEPQSVRTRIEIVMTTIAVTGASGQLGRLAADQLLAVHPASDTVLLSRDPAKLSDFAERGAEVRRADFDDPDSLASAFAGVERLLLVSIDVIGPARIEAHARAIDAARAAGVAHVVYTSLPRPEAPNPAGVAPDHAATERLLHESGLAWTFLRNNMYAEMQVDALAQAAATGQWVTNTGDGATAYVTREDCAAVAVGVLTGEGHQGQAYDVTGPEAWDAAALAALAGESVAVVGVDDEAYAAGLRDHAGLPAEAAELIASFGAATREGYLADVSDVVERVGGRVPTTLRALRSS</sequence>
<dbReference type="Gene3D" id="3.40.50.720">
    <property type="entry name" value="NAD(P)-binding Rossmann-like Domain"/>
    <property type="match status" value="1"/>
</dbReference>
<feature type="compositionally biased region" description="Basic and acidic residues" evidence="1">
    <location>
        <begin position="11"/>
        <end position="23"/>
    </location>
</feature>
<protein>
    <recommendedName>
        <fullName evidence="2">NAD(P)-binding domain-containing protein</fullName>
    </recommendedName>
</protein>
<evidence type="ECO:0000259" key="2">
    <source>
        <dbReference type="Pfam" id="PF13460"/>
    </source>
</evidence>
<dbReference type="CDD" id="cd05269">
    <property type="entry name" value="TMR_SDR_a"/>
    <property type="match status" value="1"/>
</dbReference>
<dbReference type="InterPro" id="IPR052718">
    <property type="entry name" value="NmrA-type_oxidoreductase"/>
</dbReference>
<feature type="compositionally biased region" description="Acidic residues" evidence="1">
    <location>
        <begin position="1"/>
        <end position="10"/>
    </location>
</feature>
<dbReference type="InterPro" id="IPR016040">
    <property type="entry name" value="NAD(P)-bd_dom"/>
</dbReference>
<feature type="region of interest" description="Disordered" evidence="1">
    <location>
        <begin position="68"/>
        <end position="93"/>
    </location>
</feature>
<dbReference type="EMBL" id="JAMQYH010000097">
    <property type="protein sequence ID" value="KAJ1683792.1"/>
    <property type="molecule type" value="Genomic_DNA"/>
</dbReference>
<organism evidence="3 4">
    <name type="scientific">Rhynchospora breviuscula</name>
    <dbReference type="NCBI Taxonomy" id="2022672"/>
    <lineage>
        <taxon>Eukaryota</taxon>
        <taxon>Viridiplantae</taxon>
        <taxon>Streptophyta</taxon>
        <taxon>Embryophyta</taxon>
        <taxon>Tracheophyta</taxon>
        <taxon>Spermatophyta</taxon>
        <taxon>Magnoliopsida</taxon>
        <taxon>Liliopsida</taxon>
        <taxon>Poales</taxon>
        <taxon>Cyperaceae</taxon>
        <taxon>Cyperoideae</taxon>
        <taxon>Rhynchosporeae</taxon>
        <taxon>Rhynchospora</taxon>
    </lineage>
</organism>
<comment type="caution">
    <text evidence="3">The sequence shown here is derived from an EMBL/GenBank/DDBJ whole genome shotgun (WGS) entry which is preliminary data.</text>
</comment>
<dbReference type="Gene3D" id="3.90.25.10">
    <property type="entry name" value="UDP-galactose 4-epimerase, domain 1"/>
    <property type="match status" value="1"/>
</dbReference>
<dbReference type="Proteomes" id="UP001151287">
    <property type="component" value="Unassembled WGS sequence"/>
</dbReference>
<feature type="domain" description="NAD(P)-binding" evidence="2">
    <location>
        <begin position="200"/>
        <end position="379"/>
    </location>
</feature>
<dbReference type="OrthoDB" id="419598at2759"/>
<dbReference type="InterPro" id="IPR036291">
    <property type="entry name" value="NAD(P)-bd_dom_sf"/>
</dbReference>
<dbReference type="AlphaFoldDB" id="A0A9Q0C0F0"/>